<organism evidence="2 3">
    <name type="scientific">Albidiferax ferrireducens (strain ATCC BAA-621 / DSM 15236 / T118)</name>
    <name type="common">Rhodoferax ferrireducens</name>
    <dbReference type="NCBI Taxonomy" id="338969"/>
    <lineage>
        <taxon>Bacteria</taxon>
        <taxon>Pseudomonadati</taxon>
        <taxon>Pseudomonadota</taxon>
        <taxon>Betaproteobacteria</taxon>
        <taxon>Burkholderiales</taxon>
        <taxon>Comamonadaceae</taxon>
        <taxon>Rhodoferax</taxon>
    </lineage>
</organism>
<dbReference type="Proteomes" id="UP000008332">
    <property type="component" value="Chromosome"/>
</dbReference>
<gene>
    <name evidence="2" type="ordered locus">Rfer_2547</name>
</gene>
<dbReference type="Pfam" id="PF03640">
    <property type="entry name" value="Lipoprotein_15"/>
    <property type="match status" value="2"/>
</dbReference>
<evidence type="ECO:0000313" key="2">
    <source>
        <dbReference type="EMBL" id="ABD70264.1"/>
    </source>
</evidence>
<dbReference type="KEGG" id="rfr:Rfer_2547"/>
<evidence type="ECO:0000313" key="3">
    <source>
        <dbReference type="Proteomes" id="UP000008332"/>
    </source>
</evidence>
<reference evidence="3" key="1">
    <citation type="submission" date="2006-02" db="EMBL/GenBank/DDBJ databases">
        <title>Complete sequence of chromosome of Rhodoferax ferrireducens DSM 15236.</title>
        <authorList>
            <person name="Copeland A."/>
            <person name="Lucas S."/>
            <person name="Lapidus A."/>
            <person name="Barry K."/>
            <person name="Detter J.C."/>
            <person name="Glavina del Rio T."/>
            <person name="Hammon N."/>
            <person name="Israni S."/>
            <person name="Pitluck S."/>
            <person name="Brettin T."/>
            <person name="Bruce D."/>
            <person name="Han C."/>
            <person name="Tapia R."/>
            <person name="Gilna P."/>
            <person name="Kiss H."/>
            <person name="Schmutz J."/>
            <person name="Larimer F."/>
            <person name="Land M."/>
            <person name="Kyrpides N."/>
            <person name="Ivanova N."/>
            <person name="Richardson P."/>
        </authorList>
    </citation>
    <scope>NUCLEOTIDE SEQUENCE [LARGE SCALE GENOMIC DNA]</scope>
    <source>
        <strain evidence="3">ATCC BAA-621 / DSM 15236 / T118</strain>
    </source>
</reference>
<dbReference type="GO" id="GO:0043448">
    <property type="term" value="P:alkane catabolic process"/>
    <property type="evidence" value="ECO:0007669"/>
    <property type="project" value="TreeGrafter"/>
</dbReference>
<dbReference type="HOGENOM" id="CLU_053665_2_0_4"/>
<dbReference type="eggNOG" id="COG4315">
    <property type="taxonomic scope" value="Bacteria"/>
</dbReference>
<dbReference type="InterPro" id="IPR005297">
    <property type="entry name" value="Lipoprotein_repeat"/>
</dbReference>
<keyword evidence="1" id="KW-0732">Signal</keyword>
<dbReference type="PANTHER" id="PTHR39335:SF1">
    <property type="entry name" value="BLL4220 PROTEIN"/>
    <property type="match status" value="1"/>
</dbReference>
<dbReference type="PANTHER" id="PTHR39335">
    <property type="entry name" value="BLL4220 PROTEIN"/>
    <property type="match status" value="1"/>
</dbReference>
<evidence type="ECO:0000256" key="1">
    <source>
        <dbReference type="SAM" id="SignalP"/>
    </source>
</evidence>
<evidence type="ECO:0008006" key="4">
    <source>
        <dbReference type="Google" id="ProtNLM"/>
    </source>
</evidence>
<accession>Q21VD9</accession>
<dbReference type="EMBL" id="CP000267">
    <property type="protein sequence ID" value="ABD70264.1"/>
    <property type="molecule type" value="Genomic_DNA"/>
</dbReference>
<dbReference type="AlphaFoldDB" id="Q21VD9"/>
<protein>
    <recommendedName>
        <fullName evidence="4">Lipoprotein with Yx(FWY)xxD motif</fullName>
    </recommendedName>
</protein>
<sequence length="161" mass="16755">MGVYPCANACLRSSTQEFIMKLSSRATLSRSLTLALLGACGALYAAPPTVADGVLVGPNGMTLYTFDKDTAGSGKSACTGPCATNWPPFMAAESDKASGGYTVITRDDGAKQWAAMGKPLYYWSKDSKPGDKTGDGFNQVWKAAKPSAMPAPAPKPAPSSY</sequence>
<dbReference type="OrthoDB" id="9800666at2"/>
<dbReference type="STRING" id="338969.Rfer_2547"/>
<name>Q21VD9_ALBFT</name>
<feature type="chain" id="PRO_5004200074" description="Lipoprotein with Yx(FWY)xxD motif" evidence="1">
    <location>
        <begin position="46"/>
        <end position="161"/>
    </location>
</feature>
<proteinExistence type="predicted"/>
<keyword evidence="3" id="KW-1185">Reference proteome</keyword>
<feature type="signal peptide" evidence="1">
    <location>
        <begin position="1"/>
        <end position="45"/>
    </location>
</feature>